<proteinExistence type="predicted"/>
<accession>A0A1G9XB95</accession>
<feature type="region of interest" description="Disordered" evidence="2">
    <location>
        <begin position="48"/>
        <end position="69"/>
    </location>
</feature>
<evidence type="ECO:0000313" key="3">
    <source>
        <dbReference type="EMBL" id="SDM94004.1"/>
    </source>
</evidence>
<dbReference type="STRING" id="660521.SAMN04487949_2918"/>
<dbReference type="RefSeq" id="WP_089698607.1">
    <property type="nucleotide sequence ID" value="NZ_FNHL01000004.1"/>
</dbReference>
<keyword evidence="4" id="KW-1185">Reference proteome</keyword>
<dbReference type="Pfam" id="PF13809">
    <property type="entry name" value="Tubulin_2"/>
    <property type="match status" value="1"/>
</dbReference>
<name>A0A1G9XB95_9EURY</name>
<dbReference type="InterPro" id="IPR036525">
    <property type="entry name" value="Tubulin/FtsZ_GTPase_sf"/>
</dbReference>
<dbReference type="Proteomes" id="UP000199451">
    <property type="component" value="Unassembled WGS sequence"/>
</dbReference>
<reference evidence="4" key="1">
    <citation type="submission" date="2016-10" db="EMBL/GenBank/DDBJ databases">
        <authorList>
            <person name="Varghese N."/>
            <person name="Submissions S."/>
        </authorList>
    </citation>
    <scope>NUCLEOTIDE SEQUENCE [LARGE SCALE GENOMIC DNA]</scope>
    <source>
        <strain evidence="4">CGMCC 1.10119</strain>
    </source>
</reference>
<keyword evidence="1" id="KW-0175">Coiled coil</keyword>
<dbReference type="OrthoDB" id="134470at2157"/>
<gene>
    <name evidence="3" type="ORF">SAMN04487949_2918</name>
</gene>
<dbReference type="Gene3D" id="3.40.50.1440">
    <property type="entry name" value="Tubulin/FtsZ, GTPase domain"/>
    <property type="match status" value="1"/>
</dbReference>
<organism evidence="3 4">
    <name type="scientific">Halogranum gelatinilyticum</name>
    <dbReference type="NCBI Taxonomy" id="660521"/>
    <lineage>
        <taxon>Archaea</taxon>
        <taxon>Methanobacteriati</taxon>
        <taxon>Methanobacteriota</taxon>
        <taxon>Stenosarchaea group</taxon>
        <taxon>Halobacteria</taxon>
        <taxon>Halobacteriales</taxon>
        <taxon>Haloferacaceae</taxon>
    </lineage>
</organism>
<protein>
    <submittedName>
        <fullName evidence="3">Tubulin like</fullName>
    </submittedName>
</protein>
<dbReference type="EMBL" id="FNHL01000004">
    <property type="protein sequence ID" value="SDM94004.1"/>
    <property type="molecule type" value="Genomic_DNA"/>
</dbReference>
<evidence type="ECO:0000256" key="2">
    <source>
        <dbReference type="SAM" id="MobiDB-lite"/>
    </source>
</evidence>
<evidence type="ECO:0000313" key="4">
    <source>
        <dbReference type="Proteomes" id="UP000199451"/>
    </source>
</evidence>
<dbReference type="SUPFAM" id="SSF52490">
    <property type="entry name" value="Tubulin nucleotide-binding domain-like"/>
    <property type="match status" value="1"/>
</dbReference>
<sequence>MAVNNNGEYRAQIPDTIIGIGGGGKSVVYTLLDQDWILKEALEPRDDTATPGFNPVVVDSESGAGNNDDSLAKEYSERIDEFATSLGHNANSSELTYINTVEESSVQDTVSLTDGTPVNEIARASNLRSWWVDDSDRMIDTDDNFAEGVNRRRALSKAFFHGTRANRDPFNEVVNHAGTSVYIVVGLGGGTGSGTFLDLARRFDDNTSVHLFGILPGQNAGSQEDANAHAALSELEYLSLTDNLPFDNVVIVPFAPATDYGDFDEAVVNAMISHANIAEQGVINNHADFFNPGEGAAVKKFAPFTIAVPKTFHIDVPEIEEAAEKVESYVTRIEGALDTEEALYNRIESILLRPEDFAEERTGAFETGSLPGDVREAQDALRESLDGGSPESTLFQLDTGEAERLEERLNNLRSLLEKEIFDDLNFLGPAGLANKIDNTEDQLDVQREDVNDVEYFERLVDKLYRVFETLSVEDILDAGNRNVDQTDRELTKQLKREILLIGKRSTFLRALHVIEDDKPLRRGLQAAIGPKVENFAIVDDADRARRDLLSAESREQNCLEALESALTDSQDELERALEEWETSVEPDVDRLLYIDSHRDEIEELLAKLNRKIGQAVTDLKRPGNEAPARQPLDFDEFGKLNNMLKSAGGERVPQDAILTSLKNLSNMRRAKIEDEDGGGYIPFLGSNNNNSDPEGDYENALINVNDQLFDTEPEFQRSFDVTFVGEEAIESRLDDVDKARREAVEAILEDLDSYTQQTVGFEELVDDPSDLAKCEFDITLGLKRHQNDYKHTLKSELNRTFTETTTSSLLRDLTRSDDGQRGSSEIDNVVRQALSAAIVDPIQDSLESRRASLVDDQIRLSLFDSVRDLVNEEGKEFTNNRSIEISLDVSFSEQARAANPHKERISPHNRGTFVGYDDIEAADILDNDREMERLLAKFSQQATSIAAGDDIAPILNPSLRRHKGKKVSNASPYYEGQVIKSVFLSRAFGESQQANANLTLFNDELKNNGFDGIRFQENMEFYNEMQVAYGAPWDITMTTFVGGVFLDNLAPAGSVRSGYLQAYRGQRDEFGEDIIVRHVHGLDGHDKYLDLDFNEGAYVYRDELVNVLGDERDLFTLGNEDDIANELIEKYTVTRFDSPVPLEE</sequence>
<evidence type="ECO:0000256" key="1">
    <source>
        <dbReference type="SAM" id="Coils"/>
    </source>
</evidence>
<feature type="coiled-coil region" evidence="1">
    <location>
        <begin position="559"/>
        <end position="618"/>
    </location>
</feature>
<dbReference type="AlphaFoldDB" id="A0A1G9XB95"/>
<dbReference type="InterPro" id="IPR025904">
    <property type="entry name" value="Tubulin-like"/>
</dbReference>